<keyword evidence="2" id="KW-0813">Transport</keyword>
<keyword evidence="5 10" id="KW-0812">Transmembrane</keyword>
<feature type="transmembrane region" description="Helical" evidence="10">
    <location>
        <begin position="378"/>
        <end position="401"/>
    </location>
</feature>
<sequence>MVAALIVPPLGASEQLALLWAVAVAVGAMARLASRLLAIPAVVLLLAGGLFTGRQGLGLIEPLELGSGLETAVELLVALVLFEGGLGLRVPDSLLGRRLRKLVIFGLPVTLAGGLLMAHYWAQLSWELAALFSAVVSATGPTVIAPLVRQMGLQRSLAKILEGEGLLVEPVAAVGALVVLQWILEPFTTNYGVLVMELLSRLGLGSLLGALAGGLLSLLLQRLPNEPTDSVRLQLCLGVLMLLSVGCEQLIGPAAGLPAAAVAGFTVGCILEARLGELEAQLSQLAQLAVTLLFPLLAADVTWSDLSPLGWRGIACVSSLMLVVRPLAVMLGSVGSDLSWPQKIFLGWMAPRGIVSASTASLFALRLEEAGILGASRVQGLVFLTILMTVTLNGLVAPLLAHWLQLTEGPPAAGDRPPPLREADPRRAADPDRASTPEGPPEPPSSPLPS</sequence>
<evidence type="ECO:0000256" key="2">
    <source>
        <dbReference type="ARBA" id="ARBA00022448"/>
    </source>
</evidence>
<feature type="transmembrane region" description="Helical" evidence="10">
    <location>
        <begin position="160"/>
        <end position="184"/>
    </location>
</feature>
<comment type="subcellular location">
    <subcellularLocation>
        <location evidence="1">Cell membrane</location>
        <topology evidence="1">Multi-pass membrane protein</topology>
    </subcellularLocation>
</comment>
<keyword evidence="4" id="KW-1003">Cell membrane</keyword>
<evidence type="ECO:0000259" key="11">
    <source>
        <dbReference type="Pfam" id="PF00999"/>
    </source>
</evidence>
<feature type="transmembrane region" description="Helical" evidence="10">
    <location>
        <begin position="72"/>
        <end position="90"/>
    </location>
</feature>
<feature type="transmembrane region" description="Helical" evidence="10">
    <location>
        <begin position="204"/>
        <end position="221"/>
    </location>
</feature>
<evidence type="ECO:0000256" key="9">
    <source>
        <dbReference type="SAM" id="MobiDB-lite"/>
    </source>
</evidence>
<gene>
    <name evidence="12" type="ORF">BV61_05145</name>
</gene>
<proteinExistence type="predicted"/>
<evidence type="ECO:0000256" key="4">
    <source>
        <dbReference type="ARBA" id="ARBA00022475"/>
    </source>
</evidence>
<dbReference type="PANTHER" id="PTHR32507:SF0">
    <property type="entry name" value="NA(+)_H(+) ANTIPORTER 2-RELATED"/>
    <property type="match status" value="1"/>
</dbReference>
<name>A0A1T1CRS6_9SYNE</name>
<evidence type="ECO:0000256" key="7">
    <source>
        <dbReference type="ARBA" id="ARBA00023065"/>
    </source>
</evidence>
<dbReference type="GO" id="GO:1902600">
    <property type="term" value="P:proton transmembrane transport"/>
    <property type="evidence" value="ECO:0007669"/>
    <property type="project" value="InterPro"/>
</dbReference>
<dbReference type="InterPro" id="IPR038770">
    <property type="entry name" value="Na+/solute_symporter_sf"/>
</dbReference>
<feature type="compositionally biased region" description="Pro residues" evidence="9">
    <location>
        <begin position="438"/>
        <end position="450"/>
    </location>
</feature>
<dbReference type="PANTHER" id="PTHR32507">
    <property type="entry name" value="NA(+)/H(+) ANTIPORTER 1"/>
    <property type="match status" value="1"/>
</dbReference>
<feature type="transmembrane region" description="Helical" evidence="10">
    <location>
        <begin position="6"/>
        <end position="29"/>
    </location>
</feature>
<evidence type="ECO:0000256" key="8">
    <source>
        <dbReference type="ARBA" id="ARBA00023136"/>
    </source>
</evidence>
<protein>
    <recommendedName>
        <fullName evidence="11">Cation/H+ exchanger transmembrane domain-containing protein</fullName>
    </recommendedName>
</protein>
<evidence type="ECO:0000256" key="6">
    <source>
        <dbReference type="ARBA" id="ARBA00022989"/>
    </source>
</evidence>
<comment type="caution">
    <text evidence="12">The sequence shown here is derived from an EMBL/GenBank/DDBJ whole genome shotgun (WGS) entry which is preliminary data.</text>
</comment>
<dbReference type="InterPro" id="IPR006153">
    <property type="entry name" value="Cation/H_exchanger_TM"/>
</dbReference>
<keyword evidence="6 10" id="KW-1133">Transmembrane helix</keyword>
<feature type="transmembrane region" description="Helical" evidence="10">
    <location>
        <begin position="128"/>
        <end position="148"/>
    </location>
</feature>
<dbReference type="Proteomes" id="UP000242636">
    <property type="component" value="Unassembled WGS sequence"/>
</dbReference>
<dbReference type="GO" id="GO:0015297">
    <property type="term" value="F:antiporter activity"/>
    <property type="evidence" value="ECO:0007669"/>
    <property type="project" value="UniProtKB-KW"/>
</dbReference>
<evidence type="ECO:0000313" key="13">
    <source>
        <dbReference type="Proteomes" id="UP000242636"/>
    </source>
</evidence>
<evidence type="ECO:0000313" key="12">
    <source>
        <dbReference type="EMBL" id="OOV31148.1"/>
    </source>
</evidence>
<dbReference type="AlphaFoldDB" id="A0A1T1CRS6"/>
<reference evidence="12 13" key="1">
    <citation type="submission" date="2017-02" db="EMBL/GenBank/DDBJ databases">
        <title>Draft Genome Sequences of 'Candidatus Synechococcus spongiarum', Cyanobacterial Symbionts of the Mediterranean Sponge Aplysina aerophoba from two locations.</title>
        <authorList>
            <person name="Slaby B.M."/>
            <person name="Hentschel U."/>
        </authorList>
    </citation>
    <scope>NUCLEOTIDE SEQUENCE [LARGE SCALE GENOMIC DNA]</scope>
    <source>
        <strain evidence="12">LMB bulk15M</strain>
    </source>
</reference>
<feature type="transmembrane region" description="Helical" evidence="10">
    <location>
        <begin position="102"/>
        <end position="122"/>
    </location>
</feature>
<dbReference type="Pfam" id="PF00999">
    <property type="entry name" value="Na_H_Exchanger"/>
    <property type="match status" value="1"/>
</dbReference>
<feature type="compositionally biased region" description="Basic and acidic residues" evidence="9">
    <location>
        <begin position="418"/>
        <end position="435"/>
    </location>
</feature>
<dbReference type="EMBL" id="MWLD01000062">
    <property type="protein sequence ID" value="OOV31148.1"/>
    <property type="molecule type" value="Genomic_DNA"/>
</dbReference>
<feature type="transmembrane region" description="Helical" evidence="10">
    <location>
        <begin position="36"/>
        <end position="52"/>
    </location>
</feature>
<dbReference type="Gene3D" id="1.20.1530.20">
    <property type="match status" value="1"/>
</dbReference>
<keyword evidence="3" id="KW-0050">Antiport</keyword>
<keyword evidence="8 10" id="KW-0472">Membrane</keyword>
<accession>A0A1T1CRS6</accession>
<dbReference type="GO" id="GO:0005886">
    <property type="term" value="C:plasma membrane"/>
    <property type="evidence" value="ECO:0007669"/>
    <property type="project" value="UniProtKB-SubCell"/>
</dbReference>
<keyword evidence="13" id="KW-1185">Reference proteome</keyword>
<keyword evidence="7" id="KW-0406">Ion transport</keyword>
<evidence type="ECO:0000256" key="5">
    <source>
        <dbReference type="ARBA" id="ARBA00022692"/>
    </source>
</evidence>
<evidence type="ECO:0000256" key="3">
    <source>
        <dbReference type="ARBA" id="ARBA00022449"/>
    </source>
</evidence>
<feature type="domain" description="Cation/H+ exchanger transmembrane" evidence="11">
    <location>
        <begin position="26"/>
        <end position="400"/>
    </location>
</feature>
<evidence type="ECO:0000256" key="1">
    <source>
        <dbReference type="ARBA" id="ARBA00004651"/>
    </source>
</evidence>
<evidence type="ECO:0000256" key="10">
    <source>
        <dbReference type="SAM" id="Phobius"/>
    </source>
</evidence>
<feature type="region of interest" description="Disordered" evidence="9">
    <location>
        <begin position="410"/>
        <end position="450"/>
    </location>
</feature>
<organism evidence="12 13">
    <name type="scientific">Candidatus Synechococcus spongiarum LMB bulk15M</name>
    <dbReference type="NCBI Taxonomy" id="1943582"/>
    <lineage>
        <taxon>Bacteria</taxon>
        <taxon>Bacillati</taxon>
        <taxon>Cyanobacteriota</taxon>
        <taxon>Cyanophyceae</taxon>
        <taxon>Synechococcales</taxon>
        <taxon>Synechococcaceae</taxon>
        <taxon>Synechococcus</taxon>
    </lineage>
</organism>